<keyword evidence="2" id="KW-1185">Reference proteome</keyword>
<proteinExistence type="predicted"/>
<dbReference type="OrthoDB" id="361039at2759"/>
<sequence>MPVAAELNIWTFYETIDTDLTDYHASVDDRVSFQAPITSIKSAILELHHEVDRPLQANHGDCAAFGVEDEYTKWKFIWKLRDAAIQAQKISAKSHKNYGLDQKVEVEVHGFYETKDRMVAGKQEKRHIRLWSTSDRLKVFLDDGPAQCLNNRLREKTVPPTRAQIINLASSRRNSFQQITMWLANRLENKPII</sequence>
<dbReference type="AlphaFoldDB" id="A0A9P6SNJ1"/>
<gene>
    <name evidence="1" type="ORF">D0Z07_7861</name>
</gene>
<reference evidence="1" key="1">
    <citation type="submission" date="2019-07" db="EMBL/GenBank/DDBJ databases">
        <title>Hyphodiscus hymeniophilus genome sequencing and assembly.</title>
        <authorList>
            <person name="Kramer G."/>
            <person name="Nodwell J."/>
        </authorList>
    </citation>
    <scope>NUCLEOTIDE SEQUENCE</scope>
    <source>
        <strain evidence="1">ATCC 34498</strain>
    </source>
</reference>
<dbReference type="EMBL" id="VNKQ01000017">
    <property type="protein sequence ID" value="KAG0645914.1"/>
    <property type="molecule type" value="Genomic_DNA"/>
</dbReference>
<accession>A0A9P6SNJ1</accession>
<dbReference type="Proteomes" id="UP000785200">
    <property type="component" value="Unassembled WGS sequence"/>
</dbReference>
<organism evidence="1 2">
    <name type="scientific">Hyphodiscus hymeniophilus</name>
    <dbReference type="NCBI Taxonomy" id="353542"/>
    <lineage>
        <taxon>Eukaryota</taxon>
        <taxon>Fungi</taxon>
        <taxon>Dikarya</taxon>
        <taxon>Ascomycota</taxon>
        <taxon>Pezizomycotina</taxon>
        <taxon>Leotiomycetes</taxon>
        <taxon>Helotiales</taxon>
        <taxon>Hyphodiscaceae</taxon>
        <taxon>Hyphodiscus</taxon>
    </lineage>
</organism>
<name>A0A9P6SNJ1_9HELO</name>
<protein>
    <submittedName>
        <fullName evidence="1">Uncharacterized protein</fullName>
    </submittedName>
</protein>
<evidence type="ECO:0000313" key="2">
    <source>
        <dbReference type="Proteomes" id="UP000785200"/>
    </source>
</evidence>
<comment type="caution">
    <text evidence="1">The sequence shown here is derived from an EMBL/GenBank/DDBJ whole genome shotgun (WGS) entry which is preliminary data.</text>
</comment>
<evidence type="ECO:0000313" key="1">
    <source>
        <dbReference type="EMBL" id="KAG0645914.1"/>
    </source>
</evidence>